<comment type="function">
    <text evidence="9">Cleaves the N-terminal amino acid of tripeptides.</text>
</comment>
<dbReference type="Gene3D" id="3.40.630.10">
    <property type="entry name" value="Zn peptidases"/>
    <property type="match status" value="1"/>
</dbReference>
<dbReference type="InterPro" id="IPR036264">
    <property type="entry name" value="Bact_exopeptidase_dim_dom"/>
</dbReference>
<keyword evidence="3 9" id="KW-0031">Aminopeptidase</keyword>
<dbReference type="EC" id="3.4.11.4" evidence="9"/>
<evidence type="ECO:0000256" key="3">
    <source>
        <dbReference type="ARBA" id="ARBA00022438"/>
    </source>
</evidence>
<dbReference type="Gene3D" id="3.30.70.360">
    <property type="match status" value="1"/>
</dbReference>
<dbReference type="GO" id="GO:0008237">
    <property type="term" value="F:metallopeptidase activity"/>
    <property type="evidence" value="ECO:0007669"/>
    <property type="project" value="UniProtKB-KW"/>
</dbReference>
<dbReference type="GO" id="GO:0005829">
    <property type="term" value="C:cytosol"/>
    <property type="evidence" value="ECO:0007669"/>
    <property type="project" value="TreeGrafter"/>
</dbReference>
<evidence type="ECO:0000256" key="7">
    <source>
        <dbReference type="ARBA" id="ARBA00022833"/>
    </source>
</evidence>
<dbReference type="EMBL" id="CP023434">
    <property type="protein sequence ID" value="AXY26740.1"/>
    <property type="molecule type" value="Genomic_DNA"/>
</dbReference>
<feature type="active site" description="Proton acceptor" evidence="9 10">
    <location>
        <position position="178"/>
    </location>
</feature>
<dbReference type="NCBIfam" id="NF003976">
    <property type="entry name" value="PRK05469.1"/>
    <property type="match status" value="1"/>
</dbReference>
<feature type="active site" evidence="9 10">
    <location>
        <position position="84"/>
    </location>
</feature>
<evidence type="ECO:0000313" key="13">
    <source>
        <dbReference type="EMBL" id="AXY26740.1"/>
    </source>
</evidence>
<feature type="domain" description="Peptidase M20 dimerisation" evidence="12">
    <location>
        <begin position="210"/>
        <end position="304"/>
    </location>
</feature>
<gene>
    <name evidence="9 13" type="primary">pepT</name>
    <name evidence="13" type="ORF">CL176_07345</name>
</gene>
<dbReference type="NCBIfam" id="TIGR01882">
    <property type="entry name" value="peptidase-T"/>
    <property type="match status" value="1"/>
</dbReference>
<evidence type="ECO:0000313" key="14">
    <source>
        <dbReference type="Proteomes" id="UP000263232"/>
    </source>
</evidence>
<evidence type="ECO:0000259" key="12">
    <source>
        <dbReference type="Pfam" id="PF07687"/>
    </source>
</evidence>
<evidence type="ECO:0000256" key="9">
    <source>
        <dbReference type="HAMAP-Rule" id="MF_00550"/>
    </source>
</evidence>
<dbReference type="KEGG" id="abae:CL176_07345"/>
<dbReference type="PROSITE" id="PS00758">
    <property type="entry name" value="ARGE_DAPE_CPG2_1"/>
    <property type="match status" value="1"/>
</dbReference>
<accession>A0A347WNT3</accession>
<keyword evidence="7 9" id="KW-0862">Zinc</keyword>
<dbReference type="Pfam" id="PF01546">
    <property type="entry name" value="Peptidase_M20"/>
    <property type="match status" value="1"/>
</dbReference>
<dbReference type="Pfam" id="PF07687">
    <property type="entry name" value="M20_dimer"/>
    <property type="match status" value="1"/>
</dbReference>
<comment type="similarity">
    <text evidence="2 9">Belongs to the peptidase M20B family.</text>
</comment>
<reference evidence="13 14" key="1">
    <citation type="submission" date="2017-09" db="EMBL/GenBank/DDBJ databases">
        <title>Complete genome sequence of Oxytococcus suis strain ZY16052.</title>
        <authorList>
            <person name="Li F."/>
        </authorList>
    </citation>
    <scope>NUCLEOTIDE SEQUENCE [LARGE SCALE GENOMIC DNA]</scope>
    <source>
        <strain evidence="13 14">ZY16052</strain>
    </source>
</reference>
<dbReference type="InterPro" id="IPR002933">
    <property type="entry name" value="Peptidase_M20"/>
</dbReference>
<feature type="binding site" evidence="9 11">
    <location>
        <position position="82"/>
    </location>
    <ligand>
        <name>Zn(2+)</name>
        <dbReference type="ChEBI" id="CHEBI:29105"/>
        <label>1</label>
    </ligand>
</feature>
<evidence type="ECO:0000256" key="6">
    <source>
        <dbReference type="ARBA" id="ARBA00022801"/>
    </source>
</evidence>
<protein>
    <recommendedName>
        <fullName evidence="9">Peptidase T</fullName>
        <ecNumber evidence="9">3.4.11.4</ecNumber>
    </recommendedName>
    <alternativeName>
        <fullName evidence="9">Aminotripeptidase</fullName>
        <shortName evidence="9">Tripeptidase</shortName>
    </alternativeName>
    <alternativeName>
        <fullName evidence="9">Tripeptide aminopeptidase</fullName>
    </alternativeName>
</protein>
<dbReference type="AlphaFoldDB" id="A0A347WNT3"/>
<dbReference type="SUPFAM" id="SSF55031">
    <property type="entry name" value="Bacterial exopeptidase dimerisation domain"/>
    <property type="match status" value="1"/>
</dbReference>
<feature type="binding site" evidence="9 11">
    <location>
        <position position="144"/>
    </location>
    <ligand>
        <name>Zn(2+)</name>
        <dbReference type="ChEBI" id="CHEBI:29105"/>
        <label>2</label>
    </ligand>
</feature>
<dbReference type="OrthoDB" id="9804934at2"/>
<feature type="binding site" evidence="9 11">
    <location>
        <position position="179"/>
    </location>
    <ligand>
        <name>Zn(2+)</name>
        <dbReference type="ChEBI" id="CHEBI:29105"/>
        <label>2</label>
    </ligand>
</feature>
<dbReference type="RefSeq" id="WP_118991591.1">
    <property type="nucleotide sequence ID" value="NZ_CP023434.1"/>
</dbReference>
<feature type="binding site" evidence="9 11">
    <location>
        <position position="144"/>
    </location>
    <ligand>
        <name>Zn(2+)</name>
        <dbReference type="ChEBI" id="CHEBI:29105"/>
        <label>1</label>
    </ligand>
</feature>
<dbReference type="NCBIfam" id="NF009920">
    <property type="entry name" value="PRK13381.1"/>
    <property type="match status" value="1"/>
</dbReference>
<dbReference type="SUPFAM" id="SSF53187">
    <property type="entry name" value="Zn-dependent exopeptidases"/>
    <property type="match status" value="1"/>
</dbReference>
<evidence type="ECO:0000256" key="11">
    <source>
        <dbReference type="PIRSR" id="PIRSR037215-2"/>
    </source>
</evidence>
<dbReference type="PANTHER" id="PTHR42994:SF1">
    <property type="entry name" value="PEPTIDASE T"/>
    <property type="match status" value="1"/>
</dbReference>
<dbReference type="GO" id="GO:0043171">
    <property type="term" value="P:peptide catabolic process"/>
    <property type="evidence" value="ECO:0007669"/>
    <property type="project" value="UniProtKB-UniRule"/>
</dbReference>
<dbReference type="Proteomes" id="UP000263232">
    <property type="component" value="Chromosome"/>
</dbReference>
<evidence type="ECO:0000256" key="5">
    <source>
        <dbReference type="ARBA" id="ARBA00022723"/>
    </source>
</evidence>
<evidence type="ECO:0000256" key="8">
    <source>
        <dbReference type="ARBA" id="ARBA00023049"/>
    </source>
</evidence>
<name>A0A347WNT3_9LACT</name>
<dbReference type="GO" id="GO:0006508">
    <property type="term" value="P:proteolysis"/>
    <property type="evidence" value="ECO:0007669"/>
    <property type="project" value="UniProtKB-UniRule"/>
</dbReference>
<evidence type="ECO:0000256" key="4">
    <source>
        <dbReference type="ARBA" id="ARBA00022670"/>
    </source>
</evidence>
<keyword evidence="5 9" id="KW-0479">Metal-binding</keyword>
<dbReference type="CDD" id="cd03892">
    <property type="entry name" value="M20_peptT"/>
    <property type="match status" value="1"/>
</dbReference>
<evidence type="ECO:0000256" key="1">
    <source>
        <dbReference type="ARBA" id="ARBA00000870"/>
    </source>
</evidence>
<dbReference type="GO" id="GO:0008270">
    <property type="term" value="F:zinc ion binding"/>
    <property type="evidence" value="ECO:0007669"/>
    <property type="project" value="UniProtKB-UniRule"/>
</dbReference>
<keyword evidence="8 9" id="KW-0482">Metalloprotease</keyword>
<evidence type="ECO:0000256" key="10">
    <source>
        <dbReference type="PIRSR" id="PIRSR037215-1"/>
    </source>
</evidence>
<dbReference type="PANTHER" id="PTHR42994">
    <property type="entry name" value="PEPTIDASE T"/>
    <property type="match status" value="1"/>
</dbReference>
<dbReference type="InterPro" id="IPR010161">
    <property type="entry name" value="Peptidase_M20B"/>
</dbReference>
<dbReference type="HAMAP" id="MF_00550">
    <property type="entry name" value="Aminopeptidase_M20"/>
    <property type="match status" value="1"/>
</dbReference>
<feature type="binding site" evidence="9 11">
    <location>
        <position position="201"/>
    </location>
    <ligand>
        <name>Zn(2+)</name>
        <dbReference type="ChEBI" id="CHEBI:29105"/>
        <label>1</label>
    </ligand>
</feature>
<comment type="cofactor">
    <cofactor evidence="9 11">
        <name>Zn(2+)</name>
        <dbReference type="ChEBI" id="CHEBI:29105"/>
    </cofactor>
    <text evidence="9 11">Binds 2 Zn(2+) ions per subunit.</text>
</comment>
<feature type="binding site" evidence="9 11">
    <location>
        <position position="383"/>
    </location>
    <ligand>
        <name>Zn(2+)</name>
        <dbReference type="ChEBI" id="CHEBI:29105"/>
        <label>2</label>
    </ligand>
</feature>
<comment type="catalytic activity">
    <reaction evidence="1 9">
        <text>Release of the N-terminal residue from a tripeptide.</text>
        <dbReference type="EC" id="3.4.11.4"/>
    </reaction>
</comment>
<dbReference type="InterPro" id="IPR001261">
    <property type="entry name" value="ArgE/DapE_CS"/>
</dbReference>
<keyword evidence="6 9" id="KW-0378">Hydrolase</keyword>
<dbReference type="PIRSF" id="PIRSF037215">
    <property type="entry name" value="Peptidase_M20B"/>
    <property type="match status" value="1"/>
</dbReference>
<organism evidence="13 14">
    <name type="scientific">Suicoccus acidiformans</name>
    <dbReference type="NCBI Taxonomy" id="2036206"/>
    <lineage>
        <taxon>Bacteria</taxon>
        <taxon>Bacillati</taxon>
        <taxon>Bacillota</taxon>
        <taxon>Bacilli</taxon>
        <taxon>Lactobacillales</taxon>
        <taxon>Aerococcaceae</taxon>
        <taxon>Suicoccus</taxon>
    </lineage>
</organism>
<proteinExistence type="inferred from homology"/>
<keyword evidence="14" id="KW-1185">Reference proteome</keyword>
<keyword evidence="9" id="KW-0963">Cytoplasm</keyword>
<comment type="subcellular location">
    <subcellularLocation>
        <location evidence="9">Cytoplasm</location>
    </subcellularLocation>
</comment>
<dbReference type="InterPro" id="IPR011650">
    <property type="entry name" value="Peptidase_M20_dimer"/>
</dbReference>
<keyword evidence="4 9" id="KW-0645">Protease</keyword>
<dbReference type="GO" id="GO:0045148">
    <property type="term" value="F:tripeptide aminopeptidase activity"/>
    <property type="evidence" value="ECO:0007669"/>
    <property type="project" value="UniProtKB-UniRule"/>
</dbReference>
<evidence type="ECO:0000256" key="2">
    <source>
        <dbReference type="ARBA" id="ARBA00009692"/>
    </source>
</evidence>
<dbReference type="PROSITE" id="PS00759">
    <property type="entry name" value="ARGE_DAPE_CPG2_2"/>
    <property type="match status" value="1"/>
</dbReference>
<sequence length="413" mass="45941">MEHFEQTKERLIRYAKINTRSDEASQTIPSTKRQFDLLNVLVSELEDIGMEEVHLNLENAFVTATLPANVEGNVPTIGFISHVDTADFNSENVNPQVHEDYAGEAIPLDEAGKYQLTVEEFPQLANYMGQTLITTDGSTLLGADDKAGIAEIITAMEYFLQHPEIPHGKIRIAFGPDEEIGRGADHFDVEAFQADFAYTVDGGPVGELEYESFNAAQATVQFQGKNIHPGTAKDQMVNAILLMHEFIAALPAYAVPEHTEGRQGFYLVMDVSGNVDEADLTLIIRHHEREIFEEMKAYLIHVVERMNQGLDMKRVNLRMEDQYYNMGEIIAQDMYPVEVAERAMKAVGVEPIVKPIRGGTDGSKISFMGIPTPNIFAGGENMHGRYEFVAVESMVKATETIIKIAELVAKEAK</sequence>